<protein>
    <recommendedName>
        <fullName evidence="7">Amino acid transporter transmembrane domain-containing protein</fullName>
    </recommendedName>
</protein>
<evidence type="ECO:0000256" key="6">
    <source>
        <dbReference type="SAM" id="Phobius"/>
    </source>
</evidence>
<dbReference type="GO" id="GO:0015179">
    <property type="term" value="F:L-amino acid transmembrane transporter activity"/>
    <property type="evidence" value="ECO:0007669"/>
    <property type="project" value="TreeGrafter"/>
</dbReference>
<feature type="transmembrane region" description="Helical" evidence="6">
    <location>
        <begin position="222"/>
        <end position="249"/>
    </location>
</feature>
<proteinExistence type="predicted"/>
<dbReference type="AlphaFoldDB" id="A0AA38U069"/>
<sequence length="396" mass="42515">MPTAGLESSGWNIPPHPPRPFASIGILSIPYALSSGGWLSLIALILIALAAYFTGILIRRCMESNPLATSYPDIAGMAFGKKGRIVALVFTCLELYLVATGLLILEGDNLHKLSPTFGLKIGSLKLDGRHSFVIVAGIVILPSMWLHDLSLLSYLSFGGVLSSLIVVVCVFCVGVTGAGFHRKGSLVNFKGLPTAVSLYTFCYGAHAMFPVLYLSMKQKSQFPLVLIVSFMICTMIYVAMAIVGYLMYGDNVESQVTLNLPIEKTSSKVAIYTILAAPIAKYALTIMPIATAIENYLPIKHRDNKVISAVIKMCVLASTVILAIVFPSFESVTSLSGAALIVSVSFLLPCACYLKIFQVYKSFGFELVVIGGLVALAILLGVVGTYSSILDTFKEL</sequence>
<accession>A0AA38U069</accession>
<feature type="domain" description="Amino acid transporter transmembrane" evidence="7">
    <location>
        <begin position="22"/>
        <end position="361"/>
    </location>
</feature>
<comment type="subcellular location">
    <subcellularLocation>
        <location evidence="1">Membrane</location>
        <topology evidence="1">Multi-pass membrane protein</topology>
    </subcellularLocation>
</comment>
<feature type="transmembrane region" description="Helical" evidence="6">
    <location>
        <begin position="269"/>
        <end position="297"/>
    </location>
</feature>
<evidence type="ECO:0000313" key="8">
    <source>
        <dbReference type="EMBL" id="KAJ9564746.1"/>
    </source>
</evidence>
<organism evidence="8 9">
    <name type="scientific">Centaurea solstitialis</name>
    <name type="common">yellow star-thistle</name>
    <dbReference type="NCBI Taxonomy" id="347529"/>
    <lineage>
        <taxon>Eukaryota</taxon>
        <taxon>Viridiplantae</taxon>
        <taxon>Streptophyta</taxon>
        <taxon>Embryophyta</taxon>
        <taxon>Tracheophyta</taxon>
        <taxon>Spermatophyta</taxon>
        <taxon>Magnoliopsida</taxon>
        <taxon>eudicotyledons</taxon>
        <taxon>Gunneridae</taxon>
        <taxon>Pentapetalae</taxon>
        <taxon>asterids</taxon>
        <taxon>campanulids</taxon>
        <taxon>Asterales</taxon>
        <taxon>Asteraceae</taxon>
        <taxon>Carduoideae</taxon>
        <taxon>Cardueae</taxon>
        <taxon>Centaureinae</taxon>
        <taxon>Centaurea</taxon>
    </lineage>
</organism>
<feature type="transmembrane region" description="Helical" evidence="6">
    <location>
        <begin position="309"/>
        <end position="329"/>
    </location>
</feature>
<evidence type="ECO:0000256" key="1">
    <source>
        <dbReference type="ARBA" id="ARBA00004141"/>
    </source>
</evidence>
<keyword evidence="2 6" id="KW-0812">Transmembrane</keyword>
<dbReference type="Pfam" id="PF01490">
    <property type="entry name" value="Aa_trans"/>
    <property type="match status" value="1"/>
</dbReference>
<feature type="transmembrane region" description="Helical" evidence="6">
    <location>
        <begin position="130"/>
        <end position="147"/>
    </location>
</feature>
<dbReference type="PANTHER" id="PTHR22950:SF698">
    <property type="entry name" value="AMINO ACID TRANSPORTER TRANSMEMBRANE DOMAIN-CONTAINING PROTEIN"/>
    <property type="match status" value="1"/>
</dbReference>
<comment type="caution">
    <text evidence="8">The sequence shown here is derived from an EMBL/GenBank/DDBJ whole genome shotgun (WGS) entry which is preliminary data.</text>
</comment>
<evidence type="ECO:0000259" key="7">
    <source>
        <dbReference type="Pfam" id="PF01490"/>
    </source>
</evidence>
<evidence type="ECO:0000256" key="4">
    <source>
        <dbReference type="ARBA" id="ARBA00022989"/>
    </source>
</evidence>
<gene>
    <name evidence="8" type="ORF">OSB04_000712</name>
</gene>
<dbReference type="EMBL" id="JARYMX010000001">
    <property type="protein sequence ID" value="KAJ9564746.1"/>
    <property type="molecule type" value="Genomic_DNA"/>
</dbReference>
<feature type="transmembrane region" description="Helical" evidence="6">
    <location>
        <begin position="37"/>
        <end position="58"/>
    </location>
</feature>
<feature type="transmembrane region" description="Helical" evidence="6">
    <location>
        <begin position="335"/>
        <end position="356"/>
    </location>
</feature>
<feature type="transmembrane region" description="Helical" evidence="6">
    <location>
        <begin position="363"/>
        <end position="386"/>
    </location>
</feature>
<feature type="transmembrane region" description="Helical" evidence="6">
    <location>
        <begin position="154"/>
        <end position="176"/>
    </location>
</feature>
<feature type="transmembrane region" description="Helical" evidence="6">
    <location>
        <begin position="196"/>
        <end position="215"/>
    </location>
</feature>
<keyword evidence="5 6" id="KW-0472">Membrane</keyword>
<keyword evidence="3" id="KW-0029">Amino-acid transport</keyword>
<dbReference type="Proteomes" id="UP001172457">
    <property type="component" value="Chromosome 1"/>
</dbReference>
<keyword evidence="9" id="KW-1185">Reference proteome</keyword>
<reference evidence="8" key="1">
    <citation type="submission" date="2023-03" db="EMBL/GenBank/DDBJ databases">
        <title>Chromosome-scale reference genome and RAD-based genetic map of yellow starthistle (Centaurea solstitialis) reveal putative structural variation and QTLs associated with invader traits.</title>
        <authorList>
            <person name="Reatini B."/>
            <person name="Cang F.A."/>
            <person name="Jiang Q."/>
            <person name="Mckibben M.T.W."/>
            <person name="Barker M.S."/>
            <person name="Rieseberg L.H."/>
            <person name="Dlugosch K.M."/>
        </authorList>
    </citation>
    <scope>NUCLEOTIDE SEQUENCE</scope>
    <source>
        <strain evidence="8">CAN-66</strain>
        <tissue evidence="8">Leaf</tissue>
    </source>
</reference>
<evidence type="ECO:0000256" key="3">
    <source>
        <dbReference type="ARBA" id="ARBA00022970"/>
    </source>
</evidence>
<dbReference type="GO" id="GO:0005774">
    <property type="term" value="C:vacuolar membrane"/>
    <property type="evidence" value="ECO:0007669"/>
    <property type="project" value="TreeGrafter"/>
</dbReference>
<evidence type="ECO:0000313" key="9">
    <source>
        <dbReference type="Proteomes" id="UP001172457"/>
    </source>
</evidence>
<dbReference type="PANTHER" id="PTHR22950">
    <property type="entry name" value="AMINO ACID TRANSPORTER"/>
    <property type="match status" value="1"/>
</dbReference>
<evidence type="ECO:0000256" key="5">
    <source>
        <dbReference type="ARBA" id="ARBA00023136"/>
    </source>
</evidence>
<dbReference type="InterPro" id="IPR013057">
    <property type="entry name" value="AA_transpt_TM"/>
</dbReference>
<evidence type="ECO:0000256" key="2">
    <source>
        <dbReference type="ARBA" id="ARBA00022692"/>
    </source>
</evidence>
<keyword evidence="4 6" id="KW-1133">Transmembrane helix</keyword>
<feature type="transmembrane region" description="Helical" evidence="6">
    <location>
        <begin position="85"/>
        <end position="105"/>
    </location>
</feature>
<keyword evidence="3" id="KW-0813">Transport</keyword>
<name>A0AA38U069_9ASTR</name>